<dbReference type="InterPro" id="IPR001870">
    <property type="entry name" value="B30.2/SPRY"/>
</dbReference>
<dbReference type="CDD" id="cd12909">
    <property type="entry name" value="SPRY_RanBP9_10"/>
    <property type="match status" value="1"/>
</dbReference>
<organism evidence="3 4">
    <name type="scientific">Mortierella isabellina</name>
    <name type="common">Filamentous fungus</name>
    <name type="synonym">Umbelopsis isabellina</name>
    <dbReference type="NCBI Taxonomy" id="91625"/>
    <lineage>
        <taxon>Eukaryota</taxon>
        <taxon>Fungi</taxon>
        <taxon>Fungi incertae sedis</taxon>
        <taxon>Mucoromycota</taxon>
        <taxon>Mucoromycotina</taxon>
        <taxon>Umbelopsidomycetes</taxon>
        <taxon>Umbelopsidales</taxon>
        <taxon>Umbelopsidaceae</taxon>
        <taxon>Umbelopsis</taxon>
    </lineage>
</organism>
<dbReference type="AlphaFoldDB" id="A0A8H7UC40"/>
<dbReference type="InterPro" id="IPR006594">
    <property type="entry name" value="LisH"/>
</dbReference>
<dbReference type="PANTHER" id="PTHR12864">
    <property type="entry name" value="RAN BINDING PROTEIN 9-RELATED"/>
    <property type="match status" value="1"/>
</dbReference>
<comment type="caution">
    <text evidence="3">The sequence shown here is derived from an EMBL/GenBank/DDBJ whole genome shotgun (WGS) entry which is preliminary data.</text>
</comment>
<dbReference type="SMART" id="SM00449">
    <property type="entry name" value="SPRY"/>
    <property type="match status" value="1"/>
</dbReference>
<evidence type="ECO:0000313" key="4">
    <source>
        <dbReference type="Proteomes" id="UP000654370"/>
    </source>
</evidence>
<evidence type="ECO:0000259" key="1">
    <source>
        <dbReference type="PROSITE" id="PS50188"/>
    </source>
</evidence>
<dbReference type="Gene3D" id="2.60.120.920">
    <property type="match status" value="1"/>
</dbReference>
<feature type="domain" description="B30.2/SPRY" evidence="1">
    <location>
        <begin position="104"/>
        <end position="293"/>
    </location>
</feature>
<dbReference type="Proteomes" id="UP000654370">
    <property type="component" value="Unassembled WGS sequence"/>
</dbReference>
<dbReference type="SMART" id="SM00757">
    <property type="entry name" value="CRA"/>
    <property type="match status" value="1"/>
</dbReference>
<dbReference type="Pfam" id="PF10607">
    <property type="entry name" value="CTLH"/>
    <property type="match status" value="1"/>
</dbReference>
<dbReference type="InterPro" id="IPR050618">
    <property type="entry name" value="Ubq-SigPath_Reg"/>
</dbReference>
<sequence>MSSSFLSLPPSAIAVNAPENTSPSATAYSSAFPPLHSIPLTTSQNKNKAWGTLYPPKPSLLPPKYPAYLKNTNYSRLADEQYHQQCRIKKASKPIGAISSLFNKSEPSIQYDSALEQLDLRLPSHWTPNEKNSSAIVSPDGMDITYSGLGRDETDASSVRSAFSAKSQCGVFYYEIDIVSKGRDGYISIGYCEEDTPSDKLSGLDSTSYGFHANDGKCYHGLNVGTAYGPSFTTGDVIGCGINFGANTIFYTKNGVYLGTAFNNIHVDTPLYPCVGLRTPGERIRANFGTMTFQFDIVQYMNEENRRLQTSISNTPITPTATNKQISSMLTAAWMKQIGKSAVEPATPPKTAQQSAATSEILDQLVYSFLLHHGYSQSAKLLHKNVKETKDVDLASEVFDANQDNIDNDVHKMDELVHRQGMLVCTVNISSCLHQLNQLFIDIRSAVIAGDINAAIKLTQAYFPQVLSTDELLLFRLRKRKFIEMLRAAHENSIHPMCDSGFIQNFHTLSTTYEENDSTHPHDMAMDKAPTVFGTPRKLSLPAPLPQAPASDIPQPARRVSYASITATPTSVSPPHSVQGYFGRSFDDTNSVEEPSSPTGYFHTRRRRRSSSHVSFTSLSSFEEDDEEKLEFREAFRFGHLLQEQYGRDQRPAVKAGMAEIMCLLSEADSYNASHLASKAFDISGRDVLAGDLNTAILVSQRKPAAPPLELVYRQTATTVKELVRHGHGQAALVNVHDTVCSP</sequence>
<gene>
    <name evidence="3" type="ORF">INT43_004134</name>
</gene>
<dbReference type="PROSITE" id="PS50897">
    <property type="entry name" value="CTLH"/>
    <property type="match status" value="1"/>
</dbReference>
<dbReference type="InterPro" id="IPR006595">
    <property type="entry name" value="CTLH_C"/>
</dbReference>
<dbReference type="InterPro" id="IPR013144">
    <property type="entry name" value="CRA_dom"/>
</dbReference>
<dbReference type="SMART" id="SM00668">
    <property type="entry name" value="CTLH"/>
    <property type="match status" value="1"/>
</dbReference>
<evidence type="ECO:0000313" key="3">
    <source>
        <dbReference type="EMBL" id="KAG2174114.1"/>
    </source>
</evidence>
<dbReference type="Pfam" id="PF00622">
    <property type="entry name" value="SPRY"/>
    <property type="match status" value="1"/>
</dbReference>
<evidence type="ECO:0008006" key="5">
    <source>
        <dbReference type="Google" id="ProtNLM"/>
    </source>
</evidence>
<dbReference type="InterPro" id="IPR024964">
    <property type="entry name" value="CTLH/CRA"/>
</dbReference>
<evidence type="ECO:0000259" key="2">
    <source>
        <dbReference type="PROSITE" id="PS50897"/>
    </source>
</evidence>
<accession>A0A8H7UC40</accession>
<dbReference type="InterPro" id="IPR003877">
    <property type="entry name" value="SPRY_dom"/>
</dbReference>
<protein>
    <recommendedName>
        <fullName evidence="5">Ran-binding protein 10</fullName>
    </recommendedName>
</protein>
<dbReference type="InterPro" id="IPR043136">
    <property type="entry name" value="B30.2/SPRY_sf"/>
</dbReference>
<feature type="domain" description="CTLH" evidence="2">
    <location>
        <begin position="443"/>
        <end position="493"/>
    </location>
</feature>
<keyword evidence="4" id="KW-1185">Reference proteome</keyword>
<proteinExistence type="predicted"/>
<dbReference type="SMART" id="SM00667">
    <property type="entry name" value="LisH"/>
    <property type="match status" value="1"/>
</dbReference>
<dbReference type="InterPro" id="IPR035782">
    <property type="entry name" value="SPRY_RanBP9/10"/>
</dbReference>
<dbReference type="PROSITE" id="PS50188">
    <property type="entry name" value="B302_SPRY"/>
    <property type="match status" value="1"/>
</dbReference>
<name>A0A8H7UC40_MORIS</name>
<dbReference type="PROSITE" id="PS50896">
    <property type="entry name" value="LISH"/>
    <property type="match status" value="1"/>
</dbReference>
<dbReference type="OrthoDB" id="25503at2759"/>
<dbReference type="EMBL" id="JAEPQZ010000013">
    <property type="protein sequence ID" value="KAG2174114.1"/>
    <property type="molecule type" value="Genomic_DNA"/>
</dbReference>
<dbReference type="InterPro" id="IPR013320">
    <property type="entry name" value="ConA-like_dom_sf"/>
</dbReference>
<reference evidence="3" key="1">
    <citation type="submission" date="2020-12" db="EMBL/GenBank/DDBJ databases">
        <title>Metabolic potential, ecology and presence of endohyphal bacteria is reflected in genomic diversity of Mucoromycotina.</title>
        <authorList>
            <person name="Muszewska A."/>
            <person name="Okrasinska A."/>
            <person name="Steczkiewicz K."/>
            <person name="Drgas O."/>
            <person name="Orlowska M."/>
            <person name="Perlinska-Lenart U."/>
            <person name="Aleksandrzak-Piekarczyk T."/>
            <person name="Szatraj K."/>
            <person name="Zielenkiewicz U."/>
            <person name="Pilsyk S."/>
            <person name="Malc E."/>
            <person name="Mieczkowski P."/>
            <person name="Kruszewska J.S."/>
            <person name="Biernat P."/>
            <person name="Pawlowska J."/>
        </authorList>
    </citation>
    <scope>NUCLEOTIDE SEQUENCE</scope>
    <source>
        <strain evidence="3">WA0000067209</strain>
    </source>
</reference>
<dbReference type="SUPFAM" id="SSF49899">
    <property type="entry name" value="Concanavalin A-like lectins/glucanases"/>
    <property type="match status" value="1"/>
</dbReference>